<feature type="transmembrane region" description="Helical" evidence="2">
    <location>
        <begin position="38"/>
        <end position="55"/>
    </location>
</feature>
<dbReference type="Proteomes" id="UP000231586">
    <property type="component" value="Unassembled WGS sequence"/>
</dbReference>
<dbReference type="RefSeq" id="WP_100348921.1">
    <property type="nucleotide sequence ID" value="NZ_PGTZ01000006.1"/>
</dbReference>
<proteinExistence type="predicted"/>
<feature type="transmembrane region" description="Helical" evidence="2">
    <location>
        <begin position="248"/>
        <end position="269"/>
    </location>
</feature>
<accession>A0A2M8WVN2</accession>
<feature type="compositionally biased region" description="Pro residues" evidence="1">
    <location>
        <begin position="599"/>
        <end position="612"/>
    </location>
</feature>
<keyword evidence="5" id="KW-1185">Reference proteome</keyword>
<dbReference type="OrthoDB" id="3651060at2"/>
<feature type="transmembrane region" description="Helical" evidence="2">
    <location>
        <begin position="151"/>
        <end position="171"/>
    </location>
</feature>
<evidence type="ECO:0000313" key="4">
    <source>
        <dbReference type="EMBL" id="PJI94987.1"/>
    </source>
</evidence>
<feature type="transmembrane region" description="Helical" evidence="2">
    <location>
        <begin position="61"/>
        <end position="83"/>
    </location>
</feature>
<dbReference type="AlphaFoldDB" id="A0A2M8WVN2"/>
<dbReference type="InterPro" id="IPR052901">
    <property type="entry name" value="Bact_TGase-like"/>
</dbReference>
<feature type="region of interest" description="Disordered" evidence="1">
    <location>
        <begin position="780"/>
        <end position="799"/>
    </location>
</feature>
<protein>
    <submittedName>
        <fullName evidence="4">Transglutaminase superfamily protein</fullName>
    </submittedName>
</protein>
<feature type="compositionally biased region" description="Basic residues" evidence="1">
    <location>
        <begin position="780"/>
        <end position="791"/>
    </location>
</feature>
<dbReference type="SUPFAM" id="SSF54001">
    <property type="entry name" value="Cysteine proteinases"/>
    <property type="match status" value="1"/>
</dbReference>
<feature type="transmembrane region" description="Helical" evidence="2">
    <location>
        <begin position="638"/>
        <end position="665"/>
    </location>
</feature>
<dbReference type="Pfam" id="PF11992">
    <property type="entry name" value="TgpA_N"/>
    <property type="match status" value="1"/>
</dbReference>
<feature type="transmembrane region" description="Helical" evidence="2">
    <location>
        <begin position="90"/>
        <end position="109"/>
    </location>
</feature>
<keyword evidence="2" id="KW-0812">Transmembrane</keyword>
<gene>
    <name evidence="4" type="ORF">CLV34_0839</name>
</gene>
<evidence type="ECO:0000313" key="5">
    <source>
        <dbReference type="Proteomes" id="UP000231586"/>
    </source>
</evidence>
<evidence type="ECO:0000259" key="3">
    <source>
        <dbReference type="SMART" id="SM00460"/>
    </source>
</evidence>
<feature type="compositionally biased region" description="Basic and acidic residues" evidence="1">
    <location>
        <begin position="620"/>
        <end position="632"/>
    </location>
</feature>
<sequence length="799" mass="83920">MTTTFAPAPRSAAASSTARADAARASGLRPRALTRDGLVDLAVLVVLLGVVAVGFRPVWGSWGFVLAAGGGAVLGLGIAWVAAARRWSTLTVAGAVVLAYLLGGGPLALSRTTVAGVVPTAETARGLLRGAVLSWKSFVTTAPPLASFPDLALVPFLVLLLVAVVAGTVAWRAKHAAWALVPVLVGLVATVLLGTVETAYPLVQGVVLATVGLLWSAWRVTQARTGDSELQSDASADARRRLARHRAVGGLAVLAGAAAVAVAVAPVVLPDSGRTVLRESVEPPPDLHQYPTPLVSFRHYAKDLKDDKVLTVSGLTSGERVRIATLDSYDGIVYAASSDEDGSGVFVRAGQHVASDAQGTASTLTVKVDDGYQGPWVPDAGSVTGIRYLGGDAATLAKGTFYNATTGTVLNTARLSPGDSYTVDVVTTAPTTLADLKGVPVEQVAVPDPSGVPAAVAAKADQFIGGATDPRQQLLRLHDALVKSGLYSSGLSTQMPSRPGHSAERIDTLLASDTMVGDDEQFAVAYALMARSLGIPARVVMGVYPDAGAWKEGTPFVATGANVHAWVEVPFEGKGWVPIDVVPDEDNKVQPQPRSAQVPKPPVLQDPDPPAEPNQADTGATKDEKKKQDKNTADGFDWGHAAAVTAAVVIPLGLLALPFLVLLALKSRRRARRRNTGHPAHRISGGWREVLDTAVDLGHDVPSGATRRETAELLTEAYPKVATTALAEHADRTVFGGTDPEHDEVTAYWTGVDAAVREMRSSVPWRRRLASRFSVRSLRRSRRAATTRRRPRTPEGDQR</sequence>
<dbReference type="EMBL" id="PGTZ01000006">
    <property type="protein sequence ID" value="PJI94987.1"/>
    <property type="molecule type" value="Genomic_DNA"/>
</dbReference>
<organism evidence="4 5">
    <name type="scientific">Luteimicrobium subarcticum</name>
    <dbReference type="NCBI Taxonomy" id="620910"/>
    <lineage>
        <taxon>Bacteria</taxon>
        <taxon>Bacillati</taxon>
        <taxon>Actinomycetota</taxon>
        <taxon>Actinomycetes</taxon>
        <taxon>Micrococcales</taxon>
        <taxon>Luteimicrobium</taxon>
    </lineage>
</organism>
<dbReference type="SMART" id="SM00460">
    <property type="entry name" value="TGc"/>
    <property type="match status" value="1"/>
</dbReference>
<reference evidence="4 5" key="1">
    <citation type="submission" date="2017-11" db="EMBL/GenBank/DDBJ databases">
        <title>Genomic Encyclopedia of Archaeal and Bacterial Type Strains, Phase II (KMG-II): From Individual Species to Whole Genera.</title>
        <authorList>
            <person name="Goeker M."/>
        </authorList>
    </citation>
    <scope>NUCLEOTIDE SEQUENCE [LARGE SCALE GENOMIC DNA]</scope>
    <source>
        <strain evidence="4 5">DSM 22413</strain>
    </source>
</reference>
<dbReference type="PANTHER" id="PTHR42736">
    <property type="entry name" value="PROTEIN-GLUTAMINE GAMMA-GLUTAMYLTRANSFERASE"/>
    <property type="match status" value="1"/>
</dbReference>
<dbReference type="InterPro" id="IPR021878">
    <property type="entry name" value="TgpA_N"/>
</dbReference>
<dbReference type="Gene3D" id="3.10.620.30">
    <property type="match status" value="1"/>
</dbReference>
<keyword evidence="2" id="KW-0472">Membrane</keyword>
<name>A0A2M8WVN2_9MICO</name>
<feature type="transmembrane region" description="Helical" evidence="2">
    <location>
        <begin position="202"/>
        <end position="221"/>
    </location>
</feature>
<dbReference type="InterPro" id="IPR002931">
    <property type="entry name" value="Transglutaminase-like"/>
</dbReference>
<feature type="domain" description="Transglutaminase-like" evidence="3">
    <location>
        <begin position="511"/>
        <end position="583"/>
    </location>
</feature>
<keyword evidence="2" id="KW-1133">Transmembrane helix</keyword>
<evidence type="ECO:0000256" key="1">
    <source>
        <dbReference type="SAM" id="MobiDB-lite"/>
    </source>
</evidence>
<feature type="region of interest" description="Disordered" evidence="1">
    <location>
        <begin position="582"/>
        <end position="632"/>
    </location>
</feature>
<comment type="caution">
    <text evidence="4">The sequence shown here is derived from an EMBL/GenBank/DDBJ whole genome shotgun (WGS) entry which is preliminary data.</text>
</comment>
<evidence type="ECO:0000256" key="2">
    <source>
        <dbReference type="SAM" id="Phobius"/>
    </source>
</evidence>
<feature type="transmembrane region" description="Helical" evidence="2">
    <location>
        <begin position="178"/>
        <end position="196"/>
    </location>
</feature>
<dbReference type="Pfam" id="PF01841">
    <property type="entry name" value="Transglut_core"/>
    <property type="match status" value="1"/>
</dbReference>
<dbReference type="PANTHER" id="PTHR42736:SF1">
    <property type="entry name" value="PROTEIN-GLUTAMINE GAMMA-GLUTAMYLTRANSFERASE"/>
    <property type="match status" value="1"/>
</dbReference>
<dbReference type="InterPro" id="IPR038765">
    <property type="entry name" value="Papain-like_cys_pep_sf"/>
</dbReference>